<protein>
    <submittedName>
        <fullName evidence="2">Uncharacterized protein</fullName>
    </submittedName>
</protein>
<feature type="region of interest" description="Disordered" evidence="1">
    <location>
        <begin position="137"/>
        <end position="247"/>
    </location>
</feature>
<accession>A0A182Y6J4</accession>
<reference evidence="2" key="2">
    <citation type="submission" date="2020-05" db="UniProtKB">
        <authorList>
            <consortium name="EnsemblMetazoa"/>
        </authorList>
    </citation>
    <scope>IDENTIFICATION</scope>
    <source>
        <strain evidence="2">Indian</strain>
    </source>
</reference>
<proteinExistence type="predicted"/>
<dbReference type="EnsemblMetazoa" id="ASTEI04080-RA">
    <property type="protein sequence ID" value="ASTEI04080-PA"/>
    <property type="gene ID" value="ASTEI04080"/>
</dbReference>
<feature type="compositionally biased region" description="Basic and acidic residues" evidence="1">
    <location>
        <begin position="226"/>
        <end position="247"/>
    </location>
</feature>
<feature type="compositionally biased region" description="Basic and acidic residues" evidence="1">
    <location>
        <begin position="152"/>
        <end position="162"/>
    </location>
</feature>
<reference evidence="3" key="1">
    <citation type="journal article" date="2014" name="Genome Biol.">
        <title>Genome analysis of a major urban malaria vector mosquito, Anopheles stephensi.</title>
        <authorList>
            <person name="Jiang X."/>
            <person name="Peery A."/>
            <person name="Hall A.B."/>
            <person name="Sharma A."/>
            <person name="Chen X.G."/>
            <person name="Waterhouse R.M."/>
            <person name="Komissarov A."/>
            <person name="Riehle M.M."/>
            <person name="Shouche Y."/>
            <person name="Sharakhova M.V."/>
            <person name="Lawson D."/>
            <person name="Pakpour N."/>
            <person name="Arensburger P."/>
            <person name="Davidson V.L."/>
            <person name="Eiglmeier K."/>
            <person name="Emrich S."/>
            <person name="George P."/>
            <person name="Kennedy R.C."/>
            <person name="Mane S.P."/>
            <person name="Maslen G."/>
            <person name="Oringanje C."/>
            <person name="Qi Y."/>
            <person name="Settlage R."/>
            <person name="Tojo M."/>
            <person name="Tubio J.M."/>
            <person name="Unger M.F."/>
            <person name="Wang B."/>
            <person name="Vernick K.D."/>
            <person name="Ribeiro J.M."/>
            <person name="James A.A."/>
            <person name="Michel K."/>
            <person name="Riehle M.A."/>
            <person name="Luckhart S."/>
            <person name="Sharakhov I.V."/>
            <person name="Tu Z."/>
        </authorList>
    </citation>
    <scope>NUCLEOTIDE SEQUENCE [LARGE SCALE GENOMIC DNA]</scope>
    <source>
        <strain evidence="3">Indian</strain>
    </source>
</reference>
<dbReference type="VEuPathDB" id="VectorBase:ASTE005271"/>
<feature type="compositionally biased region" description="Acidic residues" evidence="1">
    <location>
        <begin position="207"/>
        <end position="218"/>
    </location>
</feature>
<dbReference type="VEuPathDB" id="VectorBase:ASTEI20_033421"/>
<sequence>MGDFAHTENIPKKYYRYFLKGLAYYTCHLNKACTRTDLQAYVFLKSLQQLTEADLKFLSDHVMKHLVSTGIANEQNGYYRLNELLRYAHGSSSQRAEASAQSRDAELSSGSGLRKMVNFSSTVTMWPTDTMDGVAIIDANPTESGPTMIDQDVEKRADKTESDADSDEDADDKAKTAPNALQGKTDQGKQTDTDSSDSNTSETLEVGSDDDGDADDENSNITQKPTKQEPDGESKKSESEDDTRKQE</sequence>
<evidence type="ECO:0000313" key="2">
    <source>
        <dbReference type="EnsemblMetazoa" id="ASTEI04080-PA"/>
    </source>
</evidence>
<keyword evidence="3" id="KW-1185">Reference proteome</keyword>
<dbReference type="OMA" id="GLAYYTC"/>
<dbReference type="VEuPathDB" id="VectorBase:ASTEI04080"/>
<dbReference type="Proteomes" id="UP000076408">
    <property type="component" value="Unassembled WGS sequence"/>
</dbReference>
<name>A0A182Y6J4_ANOST</name>
<evidence type="ECO:0000313" key="3">
    <source>
        <dbReference type="Proteomes" id="UP000076408"/>
    </source>
</evidence>
<evidence type="ECO:0000256" key="1">
    <source>
        <dbReference type="SAM" id="MobiDB-lite"/>
    </source>
</evidence>
<organism evidence="2 3">
    <name type="scientific">Anopheles stephensi</name>
    <name type="common">Indo-Pakistan malaria mosquito</name>
    <dbReference type="NCBI Taxonomy" id="30069"/>
    <lineage>
        <taxon>Eukaryota</taxon>
        <taxon>Metazoa</taxon>
        <taxon>Ecdysozoa</taxon>
        <taxon>Arthropoda</taxon>
        <taxon>Hexapoda</taxon>
        <taxon>Insecta</taxon>
        <taxon>Pterygota</taxon>
        <taxon>Neoptera</taxon>
        <taxon>Endopterygota</taxon>
        <taxon>Diptera</taxon>
        <taxon>Nematocera</taxon>
        <taxon>Culicoidea</taxon>
        <taxon>Culicidae</taxon>
        <taxon>Anophelinae</taxon>
        <taxon>Anopheles</taxon>
    </lineage>
</organism>
<dbReference type="AlphaFoldDB" id="A0A182Y6J4"/>